<dbReference type="EMBL" id="JABXXR010000002">
    <property type="protein sequence ID" value="NVN39085.1"/>
    <property type="molecule type" value="Genomic_DNA"/>
</dbReference>
<evidence type="ECO:0000313" key="1">
    <source>
        <dbReference type="EMBL" id="NVN39085.1"/>
    </source>
</evidence>
<dbReference type="RefSeq" id="WP_176612123.1">
    <property type="nucleotide sequence ID" value="NZ_JABXXR010000002.1"/>
</dbReference>
<dbReference type="PANTHER" id="PTHR41368:SF1">
    <property type="entry name" value="PROTEIN YGHO"/>
    <property type="match status" value="1"/>
</dbReference>
<dbReference type="AlphaFoldDB" id="A0A850P337"/>
<dbReference type="Gene3D" id="3.40.630.30">
    <property type="match status" value="1"/>
</dbReference>
<accession>A0A850P337</accession>
<protein>
    <recommendedName>
        <fullName evidence="3">N-acetyltransferase domain-containing protein</fullName>
    </recommendedName>
</protein>
<evidence type="ECO:0008006" key="3">
    <source>
        <dbReference type="Google" id="ProtNLM"/>
    </source>
</evidence>
<dbReference type="InterPro" id="IPR016181">
    <property type="entry name" value="Acyl_CoA_acyltransferase"/>
</dbReference>
<gene>
    <name evidence="1" type="ORF">HUK82_00700</name>
</gene>
<dbReference type="PANTHER" id="PTHR41368">
    <property type="entry name" value="PROTEIN YGHO"/>
    <property type="match status" value="1"/>
</dbReference>
<dbReference type="InterPro" id="IPR039968">
    <property type="entry name" value="BcerS-like"/>
</dbReference>
<keyword evidence="2" id="KW-1185">Reference proteome</keyword>
<dbReference type="SUPFAM" id="SSF55729">
    <property type="entry name" value="Acyl-CoA N-acyltransferases (Nat)"/>
    <property type="match status" value="1"/>
</dbReference>
<reference evidence="1 2" key="1">
    <citation type="submission" date="2020-06" db="EMBL/GenBank/DDBJ databases">
        <title>Description of novel acetic acid bacteria.</title>
        <authorList>
            <person name="Sombolestani A."/>
        </authorList>
    </citation>
    <scope>NUCLEOTIDE SEQUENCE [LARGE SCALE GENOMIC DNA]</scope>
    <source>
        <strain evidence="1 2">LMG 27010</strain>
    </source>
</reference>
<proteinExistence type="predicted"/>
<name>A0A850P337_9PROT</name>
<dbReference type="Proteomes" id="UP000585665">
    <property type="component" value="Unassembled WGS sequence"/>
</dbReference>
<evidence type="ECO:0000313" key="2">
    <source>
        <dbReference type="Proteomes" id="UP000585665"/>
    </source>
</evidence>
<sequence length="387" mass="42570">MNEQAPVIVTPVGDARALKTFIRAPRLLYRGLAGHVAALDMEQRDLLHPDHGAFFKHGRAQYFLAHRGARLVGRISAQIDPVSIAHWGRKVGMFGALDAERDPEVVAALLDAACDWLTAQGMDLAQGPYTINPTGEFGIMIEGQGEYPMIGMPWHPPGLGDLVEAAGFSAARDLLAYQMPVGPDAERAHLLPDSLKMGQGRLGTVTTRGLDRRNLARDAEILRQLYNDAWADSWGSAPLQSHEVVSLMRQLKPMLRPEHYVLVEIEGRPAGFALVVPNLYDIAGDLGGAPSPLGWVKLGTRILRHSFTSARVILLGVSAELRNTPLGALLPALVIGELMKRGRALPYRMVELGWILETNMPMRRLIERVAPEPCKRYRVYEKALSGR</sequence>
<organism evidence="1 2">
    <name type="scientific">Ameyamaea chiangmaiensis</name>
    <dbReference type="NCBI Taxonomy" id="442969"/>
    <lineage>
        <taxon>Bacteria</taxon>
        <taxon>Pseudomonadati</taxon>
        <taxon>Pseudomonadota</taxon>
        <taxon>Alphaproteobacteria</taxon>
        <taxon>Acetobacterales</taxon>
        <taxon>Acetobacteraceae</taxon>
        <taxon>Ameyamaea</taxon>
    </lineage>
</organism>
<comment type="caution">
    <text evidence="1">The sequence shown here is derived from an EMBL/GenBank/DDBJ whole genome shotgun (WGS) entry which is preliminary data.</text>
</comment>